<keyword evidence="2" id="KW-0472">Membrane</keyword>
<keyword evidence="2" id="KW-0812">Transmembrane</keyword>
<evidence type="ECO:0000256" key="1">
    <source>
        <dbReference type="SAM" id="Coils"/>
    </source>
</evidence>
<evidence type="ECO:0000313" key="4">
    <source>
        <dbReference type="Proteomes" id="UP000283255"/>
    </source>
</evidence>
<feature type="transmembrane region" description="Helical" evidence="2">
    <location>
        <begin position="125"/>
        <end position="143"/>
    </location>
</feature>
<feature type="coiled-coil region" evidence="1">
    <location>
        <begin position="83"/>
        <end position="116"/>
    </location>
</feature>
<feature type="transmembrane region" description="Helical" evidence="2">
    <location>
        <begin position="36"/>
        <end position="69"/>
    </location>
</feature>
<sequence>MLERIVFGVVLGVVLWFFLREEKVDSTYEKHPYILISLVLVTLGFIIASAAFGLFFAGLAIIELAVGFLITNKIFGRPSDISLEEYKAKKEEKKEKKRIQARNRAERKKVKKAERIKSSHQRVDWYIRISFFGFIGYLLYKGIEFHG</sequence>
<keyword evidence="2" id="KW-1133">Transmembrane helix</keyword>
<keyword evidence="1" id="KW-0175">Coiled coil</keyword>
<accession>A0A418Y977</accession>
<proteinExistence type="predicted"/>
<evidence type="ECO:0000313" key="3">
    <source>
        <dbReference type="EMBL" id="RJG36587.1"/>
    </source>
</evidence>
<gene>
    <name evidence="3" type="ORF">D1Z90_20320</name>
</gene>
<dbReference type="Proteomes" id="UP000283255">
    <property type="component" value="Unassembled WGS sequence"/>
</dbReference>
<reference evidence="3 4" key="1">
    <citation type="submission" date="2018-09" db="EMBL/GenBank/DDBJ databases">
        <authorList>
            <person name="Wang F."/>
        </authorList>
    </citation>
    <scope>NUCLEOTIDE SEQUENCE [LARGE SCALE GENOMIC DNA]</scope>
    <source>
        <strain evidence="3 4">PLHSC7-2</strain>
    </source>
</reference>
<dbReference type="RefSeq" id="WP_119912599.1">
    <property type="nucleotide sequence ID" value="NZ_QZCH01000074.1"/>
</dbReference>
<dbReference type="EMBL" id="QZCH01000074">
    <property type="protein sequence ID" value="RJG36587.1"/>
    <property type="molecule type" value="Genomic_DNA"/>
</dbReference>
<evidence type="ECO:0000256" key="2">
    <source>
        <dbReference type="SAM" id="Phobius"/>
    </source>
</evidence>
<name>A0A418Y977_9GAMM</name>
<keyword evidence="4" id="KW-1185">Reference proteome</keyword>
<organism evidence="3 4">
    <name type="scientific">Motilimonas pumila</name>
    <dbReference type="NCBI Taxonomy" id="2303987"/>
    <lineage>
        <taxon>Bacteria</taxon>
        <taxon>Pseudomonadati</taxon>
        <taxon>Pseudomonadota</taxon>
        <taxon>Gammaproteobacteria</taxon>
        <taxon>Alteromonadales</taxon>
        <taxon>Alteromonadales genera incertae sedis</taxon>
        <taxon>Motilimonas</taxon>
    </lineage>
</organism>
<dbReference type="AlphaFoldDB" id="A0A418Y977"/>
<comment type="caution">
    <text evidence="3">The sequence shown here is derived from an EMBL/GenBank/DDBJ whole genome shotgun (WGS) entry which is preliminary data.</text>
</comment>
<reference evidence="3 4" key="2">
    <citation type="submission" date="2019-01" db="EMBL/GenBank/DDBJ databases">
        <title>Motilimonas pumilus sp. nov., isolated from the gut of sea cucumber (Apostichopus japonicus).</title>
        <authorList>
            <person name="Wang F.-Q."/>
            <person name="Ren L.-H."/>
            <person name="Lin Y.-W."/>
            <person name="Sun G.-H."/>
            <person name="Du Z.-J."/>
            <person name="Zhao J.-X."/>
            <person name="Liu X.-J."/>
            <person name="Liu L.-J."/>
        </authorList>
    </citation>
    <scope>NUCLEOTIDE SEQUENCE [LARGE SCALE GENOMIC DNA]</scope>
    <source>
        <strain evidence="3 4">PLHSC7-2</strain>
    </source>
</reference>
<protein>
    <submittedName>
        <fullName evidence="3">Uncharacterized protein</fullName>
    </submittedName>
</protein>